<dbReference type="EMBL" id="VSSQ01013317">
    <property type="protein sequence ID" value="MPM51229.1"/>
    <property type="molecule type" value="Genomic_DNA"/>
</dbReference>
<sequence>MLGHQIGRERVAERRDDTGNDQEQRPEQDLDEHQKAQQQCVAEIGETREDGLHLRAVAAFEQLNIQQVVAKFHRAADNEQRDSVRSRETC</sequence>
<evidence type="ECO:0000256" key="1">
    <source>
        <dbReference type="SAM" id="MobiDB-lite"/>
    </source>
</evidence>
<protein>
    <submittedName>
        <fullName evidence="2">Uncharacterized protein</fullName>
    </submittedName>
</protein>
<feature type="region of interest" description="Disordered" evidence="1">
    <location>
        <begin position="1"/>
        <end position="38"/>
    </location>
</feature>
<evidence type="ECO:0000313" key="2">
    <source>
        <dbReference type="EMBL" id="MPM51229.1"/>
    </source>
</evidence>
<organism evidence="2">
    <name type="scientific">bioreactor metagenome</name>
    <dbReference type="NCBI Taxonomy" id="1076179"/>
    <lineage>
        <taxon>unclassified sequences</taxon>
        <taxon>metagenomes</taxon>
        <taxon>ecological metagenomes</taxon>
    </lineage>
</organism>
<feature type="compositionally biased region" description="Basic and acidic residues" evidence="1">
    <location>
        <begin position="1"/>
        <end position="35"/>
    </location>
</feature>
<proteinExistence type="predicted"/>
<accession>A0A645ADH9</accession>
<reference evidence="2" key="1">
    <citation type="submission" date="2019-08" db="EMBL/GenBank/DDBJ databases">
        <authorList>
            <person name="Kucharzyk K."/>
            <person name="Murdoch R.W."/>
            <person name="Higgins S."/>
            <person name="Loffler F."/>
        </authorList>
    </citation>
    <scope>NUCLEOTIDE SEQUENCE</scope>
</reference>
<dbReference type="AlphaFoldDB" id="A0A645ADH9"/>
<comment type="caution">
    <text evidence="2">The sequence shown here is derived from an EMBL/GenBank/DDBJ whole genome shotgun (WGS) entry which is preliminary data.</text>
</comment>
<name>A0A645ADH9_9ZZZZ</name>
<gene>
    <name evidence="2" type="ORF">SDC9_97977</name>
</gene>